<organism evidence="1 2">
    <name type="scientific">Robbsia betulipollinis</name>
    <dbReference type="NCBI Taxonomy" id="2981849"/>
    <lineage>
        <taxon>Bacteria</taxon>
        <taxon>Pseudomonadati</taxon>
        <taxon>Pseudomonadota</taxon>
        <taxon>Betaproteobacteria</taxon>
        <taxon>Burkholderiales</taxon>
        <taxon>Burkholderiaceae</taxon>
        <taxon>Robbsia</taxon>
    </lineage>
</organism>
<protein>
    <submittedName>
        <fullName evidence="1">Uncharacterized protein</fullName>
    </submittedName>
</protein>
<proteinExistence type="predicted"/>
<evidence type="ECO:0000313" key="2">
    <source>
        <dbReference type="Proteomes" id="UP001082899"/>
    </source>
</evidence>
<reference evidence="1" key="1">
    <citation type="submission" date="2022-11" db="EMBL/GenBank/DDBJ databases">
        <title>Robbsia betulipollinis sp. nov., isolated from pollen of birch (Betula pendula).</title>
        <authorList>
            <person name="Shi H."/>
            <person name="Ambika Manirajan B."/>
            <person name="Ratering S."/>
            <person name="Geissler-Plaum R."/>
            <person name="Schnell S."/>
        </authorList>
    </citation>
    <scope>NUCLEOTIDE SEQUENCE</scope>
    <source>
        <strain evidence="1">Bb-Pol-6</strain>
    </source>
</reference>
<keyword evidence="2" id="KW-1185">Reference proteome</keyword>
<name>A0ABT3ZKZ8_9BURK</name>
<comment type="caution">
    <text evidence="1">The sequence shown here is derived from an EMBL/GenBank/DDBJ whole genome shotgun (WGS) entry which is preliminary data.</text>
</comment>
<dbReference type="SUPFAM" id="SSF69635">
    <property type="entry name" value="Type III secretory system chaperone-like"/>
    <property type="match status" value="1"/>
</dbReference>
<dbReference type="Proteomes" id="UP001082899">
    <property type="component" value="Unassembled WGS sequence"/>
</dbReference>
<accession>A0ABT3ZKZ8</accession>
<dbReference type="Gene3D" id="3.30.1460.10">
    <property type="match status" value="1"/>
</dbReference>
<sequence>MNAVVDIVGLVREALQELGCADKVSDALNPHDPISVNFRDGSEIRIDAGQHGIHFVAPMPSVTESLLCHASTQMVEFAMRPPLPVFSPARPVIIWYDDHLALHANLAADGFSMPGFRHALEYFFEEAQALLQIVGKL</sequence>
<evidence type="ECO:0000313" key="1">
    <source>
        <dbReference type="EMBL" id="MCY0387216.1"/>
    </source>
</evidence>
<dbReference type="RefSeq" id="WP_267846972.1">
    <property type="nucleotide sequence ID" value="NZ_JAPMXC010000001.1"/>
</dbReference>
<dbReference type="EMBL" id="JAPMXC010000001">
    <property type="protein sequence ID" value="MCY0387216.1"/>
    <property type="molecule type" value="Genomic_DNA"/>
</dbReference>
<gene>
    <name evidence="1" type="ORF">OVY01_08215</name>
</gene>